<dbReference type="Pfam" id="PF09949">
    <property type="entry name" value="APP1_cat"/>
    <property type="match status" value="1"/>
</dbReference>
<dbReference type="Proteomes" id="UP000647587">
    <property type="component" value="Unassembled WGS sequence"/>
</dbReference>
<dbReference type="InterPro" id="IPR052935">
    <property type="entry name" value="Mg2+_PAP"/>
</dbReference>
<evidence type="ECO:0000259" key="1">
    <source>
        <dbReference type="Pfam" id="PF09949"/>
    </source>
</evidence>
<protein>
    <submittedName>
        <fullName evidence="2">Phosphatase</fullName>
    </submittedName>
</protein>
<evidence type="ECO:0000313" key="3">
    <source>
        <dbReference type="Proteomes" id="UP000647587"/>
    </source>
</evidence>
<proteinExistence type="predicted"/>
<feature type="domain" description="Phosphatidate phosphatase APP1 catalytic" evidence="1">
    <location>
        <begin position="148"/>
        <end position="300"/>
    </location>
</feature>
<dbReference type="InterPro" id="IPR019236">
    <property type="entry name" value="APP1_cat"/>
</dbReference>
<gene>
    <name evidence="2" type="ORF">GCM10008955_37740</name>
</gene>
<evidence type="ECO:0000313" key="2">
    <source>
        <dbReference type="EMBL" id="GGK40413.1"/>
    </source>
</evidence>
<dbReference type="PANTHER" id="PTHR28208:SF3">
    <property type="entry name" value="PHOSPHATIDATE PHOSPHATASE APP1"/>
    <property type="match status" value="1"/>
</dbReference>
<organism evidence="2 3">
    <name type="scientific">Deinococcus malanensis</name>
    <dbReference type="NCBI Taxonomy" id="1706855"/>
    <lineage>
        <taxon>Bacteria</taxon>
        <taxon>Thermotogati</taxon>
        <taxon>Deinococcota</taxon>
        <taxon>Deinococci</taxon>
        <taxon>Deinococcales</taxon>
        <taxon>Deinococcaceae</taxon>
        <taxon>Deinococcus</taxon>
    </lineage>
</organism>
<comment type="caution">
    <text evidence="2">The sequence shown here is derived from an EMBL/GenBank/DDBJ whole genome shotgun (WGS) entry which is preliminary data.</text>
</comment>
<dbReference type="PANTHER" id="PTHR28208">
    <property type="entry name" value="PHOSPHATIDATE PHOSPHATASE APP1"/>
    <property type="match status" value="1"/>
</dbReference>
<dbReference type="RefSeq" id="WP_189011578.1">
    <property type="nucleotide sequence ID" value="NZ_BMPP01000023.1"/>
</dbReference>
<accession>A0ABQ2F492</accession>
<dbReference type="EMBL" id="BMPP01000023">
    <property type="protein sequence ID" value="GGK40413.1"/>
    <property type="molecule type" value="Genomic_DNA"/>
</dbReference>
<sequence length="365" mass="40635">MKHALLHALQAGKGGLDETFGPLVQHWRRAGPPDLRTYCGFGTPHAVTVKGRVLRQYDFQPGTPSDSAWLNFWRIILRLLSRELSGVPVVGYLKSTEARATTSREGYFELRFSLPEPLCAAWHTAQVTLPDHAEHGSVPVRVVGVADFGIISDLDDTVIRTRAHQLWQMLETVLFENSRTRLPFAGVGELYHALARGPDGRGDNPVFYVSSSPWNLYGLIWRFLNKREVPLGPLLLRDWNLQTLAGSHDTHKLEAIQQMMTTYPDLPFVLIGDSGQEDPEIYREAARRFPGRVRAIYIRNVTGGRRQTEVVKLRGELEAEGVDLKLVPDSLSAAQHAQATGLIAPGALPKVTAAVEEDRAAHGRY</sequence>
<reference evidence="3" key="1">
    <citation type="journal article" date="2019" name="Int. J. Syst. Evol. Microbiol.">
        <title>The Global Catalogue of Microorganisms (GCM) 10K type strain sequencing project: providing services to taxonomists for standard genome sequencing and annotation.</title>
        <authorList>
            <consortium name="The Broad Institute Genomics Platform"/>
            <consortium name="The Broad Institute Genome Sequencing Center for Infectious Disease"/>
            <person name="Wu L."/>
            <person name="Ma J."/>
        </authorList>
    </citation>
    <scope>NUCLEOTIDE SEQUENCE [LARGE SCALE GENOMIC DNA]</scope>
    <source>
        <strain evidence="3">JCM 30331</strain>
    </source>
</reference>
<name>A0ABQ2F492_9DEIO</name>
<keyword evidence="3" id="KW-1185">Reference proteome</keyword>